<organism evidence="5 6">
    <name type="scientific">Capsicum baccatum</name>
    <name type="common">Peruvian pepper</name>
    <dbReference type="NCBI Taxonomy" id="33114"/>
    <lineage>
        <taxon>Eukaryota</taxon>
        <taxon>Viridiplantae</taxon>
        <taxon>Streptophyta</taxon>
        <taxon>Embryophyta</taxon>
        <taxon>Tracheophyta</taxon>
        <taxon>Spermatophyta</taxon>
        <taxon>Magnoliopsida</taxon>
        <taxon>eudicotyledons</taxon>
        <taxon>Gunneridae</taxon>
        <taxon>Pentapetalae</taxon>
        <taxon>asterids</taxon>
        <taxon>lamiids</taxon>
        <taxon>Solanales</taxon>
        <taxon>Solanaceae</taxon>
        <taxon>Solanoideae</taxon>
        <taxon>Capsiceae</taxon>
        <taxon>Capsicum</taxon>
    </lineage>
</organism>
<evidence type="ECO:0000256" key="1">
    <source>
        <dbReference type="ARBA" id="ARBA00023015"/>
    </source>
</evidence>
<evidence type="ECO:0000313" key="5">
    <source>
        <dbReference type="EMBL" id="PHT44542.1"/>
    </source>
</evidence>
<keyword evidence="4" id="KW-0472">Membrane</keyword>
<reference evidence="5 6" key="1">
    <citation type="journal article" date="2017" name="Genome Biol.">
        <title>New reference genome sequences of hot pepper reveal the massive evolution of plant disease-resistance genes by retroduplication.</title>
        <authorList>
            <person name="Kim S."/>
            <person name="Park J."/>
            <person name="Yeom S.I."/>
            <person name="Kim Y.M."/>
            <person name="Seo E."/>
            <person name="Kim K.T."/>
            <person name="Kim M.S."/>
            <person name="Lee J.M."/>
            <person name="Cheong K."/>
            <person name="Shin H.S."/>
            <person name="Kim S.B."/>
            <person name="Han K."/>
            <person name="Lee J."/>
            <person name="Park M."/>
            <person name="Lee H.A."/>
            <person name="Lee H.Y."/>
            <person name="Lee Y."/>
            <person name="Oh S."/>
            <person name="Lee J.H."/>
            <person name="Choi E."/>
            <person name="Choi E."/>
            <person name="Lee S.E."/>
            <person name="Jeon J."/>
            <person name="Kim H."/>
            <person name="Choi G."/>
            <person name="Song H."/>
            <person name="Lee J."/>
            <person name="Lee S.C."/>
            <person name="Kwon J.K."/>
            <person name="Lee H.Y."/>
            <person name="Koo N."/>
            <person name="Hong Y."/>
            <person name="Kim R.W."/>
            <person name="Kang W.H."/>
            <person name="Huh J.H."/>
            <person name="Kang B.C."/>
            <person name="Yang T.J."/>
            <person name="Lee Y.H."/>
            <person name="Bennetzen J.L."/>
            <person name="Choi D."/>
        </authorList>
    </citation>
    <scope>NUCLEOTIDE SEQUENCE [LARGE SCALE GENOMIC DNA]</scope>
    <source>
        <strain evidence="6">cv. PBC81</strain>
    </source>
</reference>
<keyword evidence="1" id="KW-0805">Transcription regulation</keyword>
<keyword evidence="2" id="KW-0804">Transcription</keyword>
<keyword evidence="4" id="KW-0812">Transmembrane</keyword>
<dbReference type="PROSITE" id="PS50985">
    <property type="entry name" value="GRAS"/>
    <property type="match status" value="1"/>
</dbReference>
<evidence type="ECO:0000256" key="4">
    <source>
        <dbReference type="SAM" id="Phobius"/>
    </source>
</evidence>
<keyword evidence="6" id="KW-1185">Reference proteome</keyword>
<feature type="transmembrane region" description="Helical" evidence="4">
    <location>
        <begin position="73"/>
        <end position="94"/>
    </location>
</feature>
<dbReference type="EMBL" id="MLFT02000006">
    <property type="protein sequence ID" value="PHT44542.1"/>
    <property type="molecule type" value="Genomic_DNA"/>
</dbReference>
<evidence type="ECO:0000256" key="3">
    <source>
        <dbReference type="PROSITE-ProRule" id="PRU01191"/>
    </source>
</evidence>
<evidence type="ECO:0000313" key="6">
    <source>
        <dbReference type="Proteomes" id="UP000224567"/>
    </source>
</evidence>
<sequence length="929" mass="105030">MDSSSELYQQEEKVISVCEYAANMLRESFQCLTIILLSLLLPLTFIVLARLSVARYLIATSAYTVPDTLLVRLYIYVNPTLLHLLVPFVSISALSQCLTGRTLSDHMMARPRVCASWFLLFAFQICACVGIEGSIAVGVDGSGFGRERLWLVTRSLFFLGLHETTLFWSKKVVKPVVDDTVFGAEAEDRYVEKVAMVLSFGLLWWCKLRDEVESLVVVAEVKRDLIGSVGWWLYYVTVALGMVKVVKALVWLNFVLFCGNVVDSDLSCADSSLLMPHSCRILQKYTSFSESDTYSLTFLKSPNNMDSDNAGCCTRNDDKRTVFHLDSLLVPGMDTKSPQLQSFKLSPRPAVKHRSPKAEHFTSPGVQIMDSHEHLQECGRNELINNSFVDPWYELDSEDLESLYAVFDDKHHKNTSDKQVELLEDQRQNISDHWTQIDDSSNMVLQVTPEASNGIQPQVPRLGGFHDEKTNSISLASLELLNNCGRLFKKSSEENLSNVCRNEARVSNIRKLSTEEILRIAGERYIQYSTHRVDGLSMFIHPYASSLTGLSIEQTKDMELVHLLLAAAEEVDQQQFHLASQSIARCLWKASATGNPIQRLCFYFGEALQERIDHKIGRSPSFERKLRFLSTLALGTTPEVLTCHTEIPFSQVMQFAGIQAIVENVKGATKVHLVDFNIRSGIQCTGLMQALAEQRDCPIELLKITAIGHQEKEEIEETGKRLQSFANSLNLPFSFAMVFMSDMKDLTAESVNVKEDEIVAVYCYTVLRTMICRQDNLDNTMRVIRGLRPAVVVVCEIEANHNSPSFLNRFVEAIFFYSVLFDCFEDCMDRDNMVRKRIEVFHIGEGIRNMVAAEGAERFTRNVKLDVWRAYFARFGMVEMEVSESSRYQAKLILKQFSHGSSCIVQNGGKALLVGWKGTPIKSVSIWKF</sequence>
<dbReference type="PANTHER" id="PTHR37172">
    <property type="entry name" value="TRANSMEMBRANE PROTEIN"/>
    <property type="match status" value="1"/>
</dbReference>
<name>A0A2G2WH45_CAPBA</name>
<feature type="transmembrane region" description="Helical" evidence="4">
    <location>
        <begin position="115"/>
        <end position="137"/>
    </location>
</feature>
<comment type="caution">
    <text evidence="3">Lacks conserved residue(s) required for the propagation of feature annotation.</text>
</comment>
<dbReference type="Proteomes" id="UP000224567">
    <property type="component" value="Unassembled WGS sequence"/>
</dbReference>
<accession>A0A2G2WH45</accession>
<comment type="similarity">
    <text evidence="3">Belongs to the GRAS family.</text>
</comment>
<dbReference type="OrthoDB" id="770224at2759"/>
<feature type="region of interest" description="SAW" evidence="3">
    <location>
        <begin position="852"/>
        <end position="928"/>
    </location>
</feature>
<gene>
    <name evidence="5" type="ORF">CQW23_13700</name>
</gene>
<feature type="transmembrane region" description="Helical" evidence="4">
    <location>
        <begin position="31"/>
        <end position="53"/>
    </location>
</feature>
<dbReference type="PANTHER" id="PTHR37172:SF3">
    <property type="entry name" value="TRANSMEMBRANE PROTEIN"/>
    <property type="match status" value="1"/>
</dbReference>
<evidence type="ECO:0000256" key="2">
    <source>
        <dbReference type="ARBA" id="ARBA00023163"/>
    </source>
</evidence>
<dbReference type="Pfam" id="PF03514">
    <property type="entry name" value="GRAS"/>
    <property type="match status" value="1"/>
</dbReference>
<reference evidence="6" key="2">
    <citation type="journal article" date="2017" name="J. Anim. Genet.">
        <title>Multiple reference genome sequences of hot pepper reveal the massive evolution of plant disease resistance genes by retroduplication.</title>
        <authorList>
            <person name="Kim S."/>
            <person name="Park J."/>
            <person name="Yeom S.-I."/>
            <person name="Kim Y.-M."/>
            <person name="Seo E."/>
            <person name="Kim K.-T."/>
            <person name="Kim M.-S."/>
            <person name="Lee J.M."/>
            <person name="Cheong K."/>
            <person name="Shin H.-S."/>
            <person name="Kim S.-B."/>
            <person name="Han K."/>
            <person name="Lee J."/>
            <person name="Park M."/>
            <person name="Lee H.-A."/>
            <person name="Lee H.-Y."/>
            <person name="Lee Y."/>
            <person name="Oh S."/>
            <person name="Lee J.H."/>
            <person name="Choi E."/>
            <person name="Choi E."/>
            <person name="Lee S.E."/>
            <person name="Jeon J."/>
            <person name="Kim H."/>
            <person name="Choi G."/>
            <person name="Song H."/>
            <person name="Lee J."/>
            <person name="Lee S.-C."/>
            <person name="Kwon J.-K."/>
            <person name="Lee H.-Y."/>
            <person name="Koo N."/>
            <person name="Hong Y."/>
            <person name="Kim R.W."/>
            <person name="Kang W.-H."/>
            <person name="Huh J.H."/>
            <person name="Kang B.-C."/>
            <person name="Yang T.-J."/>
            <person name="Lee Y.-H."/>
            <person name="Bennetzen J.L."/>
            <person name="Choi D."/>
        </authorList>
    </citation>
    <scope>NUCLEOTIDE SEQUENCE [LARGE SCALE GENOMIC DNA]</scope>
    <source>
        <strain evidence="6">cv. PBC81</strain>
    </source>
</reference>
<dbReference type="AlphaFoldDB" id="A0A2G2WH45"/>
<comment type="caution">
    <text evidence="5">The sequence shown here is derived from an EMBL/GenBank/DDBJ whole genome shotgun (WGS) entry which is preliminary data.</text>
</comment>
<protein>
    <submittedName>
        <fullName evidence="5">Uncharacterized protein</fullName>
    </submittedName>
</protein>
<dbReference type="STRING" id="33114.A0A2G2WH45"/>
<keyword evidence="4" id="KW-1133">Transmembrane helix</keyword>
<dbReference type="InterPro" id="IPR005202">
    <property type="entry name" value="TF_GRAS"/>
</dbReference>
<feature type="region of interest" description="Leucine repeat II (LRII)" evidence="3">
    <location>
        <begin position="717"/>
        <end position="749"/>
    </location>
</feature>
<proteinExistence type="inferred from homology"/>